<evidence type="ECO:0000313" key="1">
    <source>
        <dbReference type="EMBL" id="PIV14090.1"/>
    </source>
</evidence>
<accession>A0A2M7BZC2</accession>
<protein>
    <submittedName>
        <fullName evidence="1">Uncharacterized protein</fullName>
    </submittedName>
</protein>
<sequence length="108" mass="13139">MDVNDRLLFKIKKISKQEGFDSTIFASRASPSKLKKEIREGYIKILSSFWPGIPLLMFEENNNRHSQEEKLKMLKIIEMRWEKIFRDYLRNIKDKYKNQETIWKIKNN</sequence>
<gene>
    <name evidence="1" type="ORF">COS44_00930</name>
</gene>
<dbReference type="AlphaFoldDB" id="A0A2M7BZC2"/>
<evidence type="ECO:0000313" key="2">
    <source>
        <dbReference type="Proteomes" id="UP000228816"/>
    </source>
</evidence>
<organism evidence="1 2">
    <name type="scientific">bacterium (Candidatus Gribaldobacteria) CG03_land_8_20_14_0_80_36_40</name>
    <dbReference type="NCBI Taxonomy" id="2014271"/>
    <lineage>
        <taxon>Bacteria</taxon>
        <taxon>Candidatus Gribaldobacteria</taxon>
    </lineage>
</organism>
<proteinExistence type="predicted"/>
<comment type="caution">
    <text evidence="1">The sequence shown here is derived from an EMBL/GenBank/DDBJ whole genome shotgun (WGS) entry which is preliminary data.</text>
</comment>
<reference evidence="2" key="1">
    <citation type="submission" date="2017-09" db="EMBL/GenBank/DDBJ databases">
        <title>Depth-based differentiation of microbial function through sediment-hosted aquifers and enrichment of novel symbionts in the deep terrestrial subsurface.</title>
        <authorList>
            <person name="Probst A.J."/>
            <person name="Ladd B."/>
            <person name="Jarett J.K."/>
            <person name="Geller-Mcgrath D.E."/>
            <person name="Sieber C.M.K."/>
            <person name="Emerson J.B."/>
            <person name="Anantharaman K."/>
            <person name="Thomas B.C."/>
            <person name="Malmstrom R."/>
            <person name="Stieglmeier M."/>
            <person name="Klingl A."/>
            <person name="Woyke T."/>
            <person name="Ryan C.M."/>
            <person name="Banfield J.F."/>
        </authorList>
    </citation>
    <scope>NUCLEOTIDE SEQUENCE [LARGE SCALE GENOMIC DNA]</scope>
</reference>
<name>A0A2M7BZC2_9BACT</name>
<dbReference type="EMBL" id="PEUS01000019">
    <property type="protein sequence ID" value="PIV14090.1"/>
    <property type="molecule type" value="Genomic_DNA"/>
</dbReference>
<dbReference type="Proteomes" id="UP000228816">
    <property type="component" value="Unassembled WGS sequence"/>
</dbReference>